<protein>
    <submittedName>
        <fullName evidence="1">Uncharacterized protein</fullName>
    </submittedName>
</protein>
<feature type="non-terminal residue" evidence="1">
    <location>
        <position position="206"/>
    </location>
</feature>
<dbReference type="EMBL" id="BARW01036817">
    <property type="protein sequence ID" value="GAJ20798.1"/>
    <property type="molecule type" value="Genomic_DNA"/>
</dbReference>
<accession>X1UTF9</accession>
<feature type="non-terminal residue" evidence="1">
    <location>
        <position position="1"/>
    </location>
</feature>
<evidence type="ECO:0000313" key="1">
    <source>
        <dbReference type="EMBL" id="GAJ20798.1"/>
    </source>
</evidence>
<organism evidence="1">
    <name type="scientific">marine sediment metagenome</name>
    <dbReference type="NCBI Taxonomy" id="412755"/>
    <lineage>
        <taxon>unclassified sequences</taxon>
        <taxon>metagenomes</taxon>
        <taxon>ecological metagenomes</taxon>
    </lineage>
</organism>
<comment type="caution">
    <text evidence="1">The sequence shown here is derived from an EMBL/GenBank/DDBJ whole genome shotgun (WGS) entry which is preliminary data.</text>
</comment>
<gene>
    <name evidence="1" type="ORF">S12H4_57041</name>
</gene>
<name>X1UTF9_9ZZZZ</name>
<sequence length="206" mass="22240">TLVDSNLIGRNDFISEKTILIMSGDAKDEDKGATAFDNSDGKITLQGTGFNLQIKAGTIFRVLNISTVEMDVANIKTVVDAIKTLTDALGLTTFKQETVAATDVNGTTWKDLLDKSTITKPTKICGFTVTVAGTWTGKAQIRITDGAGTKIFPFQDQYEQDAEFTSGTEVTFNFPVVVPMADGYKFQFRSTDVADGAGETLELNNL</sequence>
<reference evidence="1" key="1">
    <citation type="journal article" date="2014" name="Front. Microbiol.">
        <title>High frequency of phylogenetically diverse reductive dehalogenase-homologous genes in deep subseafloor sedimentary metagenomes.</title>
        <authorList>
            <person name="Kawai M."/>
            <person name="Futagami T."/>
            <person name="Toyoda A."/>
            <person name="Takaki Y."/>
            <person name="Nishi S."/>
            <person name="Hori S."/>
            <person name="Arai W."/>
            <person name="Tsubouchi T."/>
            <person name="Morono Y."/>
            <person name="Uchiyama I."/>
            <person name="Ito T."/>
            <person name="Fujiyama A."/>
            <person name="Inagaki F."/>
            <person name="Takami H."/>
        </authorList>
    </citation>
    <scope>NUCLEOTIDE SEQUENCE</scope>
    <source>
        <strain evidence="1">Expedition CK06-06</strain>
    </source>
</reference>
<dbReference type="AlphaFoldDB" id="X1UTF9"/>
<proteinExistence type="predicted"/>